<dbReference type="Proteomes" id="UP000481288">
    <property type="component" value="Unassembled WGS sequence"/>
</dbReference>
<sequence length="184" mass="20749">MEKPILFDPKTQAHLIPSFVHVHKSCITSPPYTIATFLPPLRDDKMTSWWQDRCKEVQKGERHILMQMTLNETTKESELAGFVMLGKPFAETGPFRGSVEKLLVLPEHRKKGIARALMLKLEEVAKAEGRGLLTLGTEVGSPAELVYPRLGYIEIGVVPKDQVSPVDGSLKDGRLFYKDLREHQ</sequence>
<dbReference type="EMBL" id="QGMG01000143">
    <property type="protein sequence ID" value="TVY56668.1"/>
    <property type="molecule type" value="Genomic_DNA"/>
</dbReference>
<evidence type="ECO:0000313" key="3">
    <source>
        <dbReference type="Proteomes" id="UP000481288"/>
    </source>
</evidence>
<dbReference type="GO" id="GO:0016747">
    <property type="term" value="F:acyltransferase activity, transferring groups other than amino-acyl groups"/>
    <property type="evidence" value="ECO:0007669"/>
    <property type="project" value="InterPro"/>
</dbReference>
<evidence type="ECO:0000259" key="1">
    <source>
        <dbReference type="PROSITE" id="PS51186"/>
    </source>
</evidence>
<comment type="caution">
    <text evidence="2">The sequence shown here is derived from an EMBL/GenBank/DDBJ whole genome shotgun (WGS) entry which is preliminary data.</text>
</comment>
<dbReference type="CDD" id="cd04301">
    <property type="entry name" value="NAT_SF"/>
    <property type="match status" value="1"/>
</dbReference>
<dbReference type="InterPro" id="IPR016181">
    <property type="entry name" value="Acyl_CoA_acyltransferase"/>
</dbReference>
<organism evidence="2 3">
    <name type="scientific">Lachnellula cervina</name>
    <dbReference type="NCBI Taxonomy" id="1316786"/>
    <lineage>
        <taxon>Eukaryota</taxon>
        <taxon>Fungi</taxon>
        <taxon>Dikarya</taxon>
        <taxon>Ascomycota</taxon>
        <taxon>Pezizomycotina</taxon>
        <taxon>Leotiomycetes</taxon>
        <taxon>Helotiales</taxon>
        <taxon>Lachnaceae</taxon>
        <taxon>Lachnellula</taxon>
    </lineage>
</organism>
<keyword evidence="2" id="KW-0808">Transferase</keyword>
<dbReference type="PROSITE" id="PS51186">
    <property type="entry name" value="GNAT"/>
    <property type="match status" value="1"/>
</dbReference>
<dbReference type="SUPFAM" id="SSF55729">
    <property type="entry name" value="Acyl-CoA N-acyltransferases (Nat)"/>
    <property type="match status" value="1"/>
</dbReference>
<name>A0A7D8YS96_9HELO</name>
<reference evidence="2 3" key="1">
    <citation type="submission" date="2018-05" db="EMBL/GenBank/DDBJ databases">
        <title>Whole genome sequencing for identification of molecular markers to develop diagnostic detection tools for the regulated plant pathogen Lachnellula willkommii.</title>
        <authorList>
            <person name="Giroux E."/>
            <person name="Bilodeau G."/>
        </authorList>
    </citation>
    <scope>NUCLEOTIDE SEQUENCE [LARGE SCALE GENOMIC DNA]</scope>
    <source>
        <strain evidence="2 3">CBS 625.97</strain>
    </source>
</reference>
<evidence type="ECO:0000313" key="2">
    <source>
        <dbReference type="EMBL" id="TVY56668.1"/>
    </source>
</evidence>
<dbReference type="Gene3D" id="3.40.630.30">
    <property type="match status" value="1"/>
</dbReference>
<dbReference type="InterPro" id="IPR000182">
    <property type="entry name" value="GNAT_dom"/>
</dbReference>
<gene>
    <name evidence="2" type="primary">ttr</name>
    <name evidence="2" type="ORF">LCER1_G006553</name>
</gene>
<keyword evidence="3" id="KW-1185">Reference proteome</keyword>
<proteinExistence type="predicted"/>
<dbReference type="OrthoDB" id="41532at2759"/>
<feature type="domain" description="N-acetyltransferase" evidence="1">
    <location>
        <begin position="5"/>
        <end position="181"/>
    </location>
</feature>
<dbReference type="Pfam" id="PF00583">
    <property type="entry name" value="Acetyltransf_1"/>
    <property type="match status" value="1"/>
</dbReference>
<dbReference type="AlphaFoldDB" id="A0A7D8YS96"/>
<accession>A0A7D8YS96</accession>
<protein>
    <submittedName>
        <fullName evidence="2">Acetyltransferase</fullName>
    </submittedName>
</protein>